<dbReference type="InterPro" id="IPR050708">
    <property type="entry name" value="T6SS_VgrG/RHS"/>
</dbReference>
<comment type="caution">
    <text evidence="2">The sequence shown here is derived from an EMBL/GenBank/DDBJ whole genome shotgun (WGS) entry which is preliminary data.</text>
</comment>
<name>A0A728XMF6_SALER</name>
<accession>A0A728XMF6</accession>
<dbReference type="InterPro" id="IPR022385">
    <property type="entry name" value="Rhs_assc_core"/>
</dbReference>
<protein>
    <submittedName>
        <fullName evidence="2">DUF4329 domain-containing protein</fullName>
    </submittedName>
</protein>
<sequence>MALIDGKGRIAWRAEFDEWGNMLRENNPDNLQQLIRLPGQQYDEESGLHYNRHRYYDPGQGRYITQGPTGLAGGLNPYVYALNPVSWTDPLGLEQFLFSNADEAGLFAIKMCNADSIENNLEYGGLICKKDENYFYTGPLKGNLAGVNPYKAACPDDSKRVGVYHTHGYFSDTEGNKVLKGNDAYDSLHFSPQDKSSADFFAKGEKEYSSYLGTPESTYFKYNPKTQKVSEMK</sequence>
<dbReference type="Pfam" id="PF14220">
    <property type="entry name" value="DUF4329"/>
    <property type="match status" value="1"/>
</dbReference>
<dbReference type="NCBIfam" id="TIGR03696">
    <property type="entry name" value="Rhs_assc_core"/>
    <property type="match status" value="1"/>
</dbReference>
<reference evidence="2" key="1">
    <citation type="journal article" date="2018" name="Genome Biol.">
        <title>SKESA: strategic k-mer extension for scrupulous assemblies.</title>
        <authorList>
            <person name="Souvorov A."/>
            <person name="Agarwala R."/>
            <person name="Lipman D.J."/>
        </authorList>
    </citation>
    <scope>NUCLEOTIDE SEQUENCE</scope>
    <source>
        <strain evidence="2">313-87</strain>
    </source>
</reference>
<dbReference type="InterPro" id="IPR025479">
    <property type="entry name" value="DUF4329"/>
</dbReference>
<organism evidence="2">
    <name type="scientific">Salmonella enterica subsp. salamae serovar 58:d:z6</name>
    <dbReference type="NCBI Taxonomy" id="41517"/>
    <lineage>
        <taxon>Bacteria</taxon>
        <taxon>Pseudomonadati</taxon>
        <taxon>Pseudomonadota</taxon>
        <taxon>Gammaproteobacteria</taxon>
        <taxon>Enterobacterales</taxon>
        <taxon>Enterobacteriaceae</taxon>
        <taxon>Salmonella</taxon>
    </lineage>
</organism>
<dbReference type="AlphaFoldDB" id="A0A728XMF6"/>
<evidence type="ECO:0000313" key="2">
    <source>
        <dbReference type="EMBL" id="HAE2989467.1"/>
    </source>
</evidence>
<gene>
    <name evidence="2" type="ORF">GNC47_001461</name>
</gene>
<proteinExistence type="predicted"/>
<feature type="domain" description="DUF4329" evidence="1">
    <location>
        <begin position="107"/>
        <end position="230"/>
    </location>
</feature>
<dbReference type="Gene3D" id="2.180.10.10">
    <property type="entry name" value="RHS repeat-associated core"/>
    <property type="match status" value="1"/>
</dbReference>
<evidence type="ECO:0000259" key="1">
    <source>
        <dbReference type="Pfam" id="PF14220"/>
    </source>
</evidence>
<dbReference type="PANTHER" id="PTHR32305:SF15">
    <property type="entry name" value="PROTEIN RHSA-RELATED"/>
    <property type="match status" value="1"/>
</dbReference>
<dbReference type="EMBL" id="DAARMD010000003">
    <property type="protein sequence ID" value="HAE2989467.1"/>
    <property type="molecule type" value="Genomic_DNA"/>
</dbReference>
<dbReference type="PRINTS" id="PR00394">
    <property type="entry name" value="RHSPROTEIN"/>
</dbReference>
<dbReference type="PANTHER" id="PTHR32305">
    <property type="match status" value="1"/>
</dbReference>
<reference evidence="2" key="2">
    <citation type="submission" date="2018-07" db="EMBL/GenBank/DDBJ databases">
        <authorList>
            <consortium name="NCBI Pathogen Detection Project"/>
        </authorList>
    </citation>
    <scope>NUCLEOTIDE SEQUENCE</scope>
    <source>
        <strain evidence="2">313-87</strain>
    </source>
</reference>